<accession>I3YZE9</accession>
<dbReference type="GO" id="GO:0005829">
    <property type="term" value="C:cytosol"/>
    <property type="evidence" value="ECO:0007669"/>
    <property type="project" value="TreeGrafter"/>
</dbReference>
<dbReference type="Gene3D" id="3.40.50.720">
    <property type="entry name" value="NAD(P)-binding Rossmann-like Domain"/>
    <property type="match status" value="1"/>
</dbReference>
<feature type="domain" description="RmlD-like substrate binding" evidence="7">
    <location>
        <begin position="3"/>
        <end position="283"/>
    </location>
</feature>
<comment type="pathway">
    <text evidence="1 6">Carbohydrate biosynthesis; dTDP-L-rhamnose biosynthesis.</text>
</comment>
<dbReference type="CDD" id="cd05254">
    <property type="entry name" value="dTDP_HR_like_SDR_e"/>
    <property type="match status" value="1"/>
</dbReference>
<evidence type="ECO:0000256" key="3">
    <source>
        <dbReference type="ARBA" id="ARBA00012929"/>
    </source>
</evidence>
<name>I3YZE9_AEQSU</name>
<evidence type="ECO:0000256" key="6">
    <source>
        <dbReference type="RuleBase" id="RU364082"/>
    </source>
</evidence>
<dbReference type="STRING" id="746697.Aeqsu_2926"/>
<gene>
    <name evidence="8" type="ordered locus">Aeqsu_2926</name>
</gene>
<dbReference type="PATRIC" id="fig|746697.3.peg.2978"/>
<evidence type="ECO:0000256" key="5">
    <source>
        <dbReference type="ARBA" id="ARBA00048200"/>
    </source>
</evidence>
<dbReference type="HOGENOM" id="CLU_045518_1_2_10"/>
<dbReference type="InterPro" id="IPR005913">
    <property type="entry name" value="dTDP_dehydrorham_reduct"/>
</dbReference>
<evidence type="ECO:0000256" key="4">
    <source>
        <dbReference type="ARBA" id="ARBA00017099"/>
    </source>
</evidence>
<dbReference type="InterPro" id="IPR036291">
    <property type="entry name" value="NAD(P)-bd_dom_sf"/>
</dbReference>
<evidence type="ECO:0000313" key="9">
    <source>
        <dbReference type="Proteomes" id="UP000006049"/>
    </source>
</evidence>
<dbReference type="GO" id="GO:0008831">
    <property type="term" value="F:dTDP-4-dehydrorhamnose reductase activity"/>
    <property type="evidence" value="ECO:0007669"/>
    <property type="project" value="UniProtKB-EC"/>
</dbReference>
<comment type="similarity">
    <text evidence="2 6">Belongs to the dTDP-4-dehydrorhamnose reductase family.</text>
</comment>
<protein>
    <recommendedName>
        <fullName evidence="4 6">dTDP-4-dehydrorhamnose reductase</fullName>
        <ecNumber evidence="3 6">1.1.1.133</ecNumber>
    </recommendedName>
</protein>
<comment type="function">
    <text evidence="6">Catalyzes the reduction of dTDP-6-deoxy-L-lyxo-4-hexulose to yield dTDP-L-rhamnose.</text>
</comment>
<keyword evidence="6" id="KW-0521">NADP</keyword>
<dbReference type="EMBL" id="CP003280">
    <property type="protein sequence ID" value="AFL82367.1"/>
    <property type="molecule type" value="Genomic_DNA"/>
</dbReference>
<dbReference type="Gene3D" id="3.90.25.10">
    <property type="entry name" value="UDP-galactose 4-epimerase, domain 1"/>
    <property type="match status" value="1"/>
</dbReference>
<evidence type="ECO:0000313" key="8">
    <source>
        <dbReference type="EMBL" id="AFL82367.1"/>
    </source>
</evidence>
<dbReference type="eggNOG" id="COG1091">
    <property type="taxonomic scope" value="Bacteria"/>
</dbReference>
<proteinExistence type="inferred from homology"/>
<comment type="catalytic activity">
    <reaction evidence="5">
        <text>dTDP-beta-L-rhamnose + NADP(+) = dTDP-4-dehydro-beta-L-rhamnose + NADPH + H(+)</text>
        <dbReference type="Rhea" id="RHEA:21796"/>
        <dbReference type="ChEBI" id="CHEBI:15378"/>
        <dbReference type="ChEBI" id="CHEBI:57510"/>
        <dbReference type="ChEBI" id="CHEBI:57783"/>
        <dbReference type="ChEBI" id="CHEBI:58349"/>
        <dbReference type="ChEBI" id="CHEBI:62830"/>
        <dbReference type="EC" id="1.1.1.133"/>
    </reaction>
</comment>
<organism evidence="8 9">
    <name type="scientific">Aequorivita sublithincola (strain DSM 14238 / LMG 21431 / ACAM 643 / 9-3)</name>
    <dbReference type="NCBI Taxonomy" id="746697"/>
    <lineage>
        <taxon>Bacteria</taxon>
        <taxon>Pseudomonadati</taxon>
        <taxon>Bacteroidota</taxon>
        <taxon>Flavobacteriia</taxon>
        <taxon>Flavobacteriales</taxon>
        <taxon>Flavobacteriaceae</taxon>
        <taxon>Aequorivita</taxon>
    </lineage>
</organism>
<evidence type="ECO:0000256" key="2">
    <source>
        <dbReference type="ARBA" id="ARBA00010944"/>
    </source>
</evidence>
<dbReference type="AlphaFoldDB" id="I3YZE9"/>
<dbReference type="PANTHER" id="PTHR10491:SF4">
    <property type="entry name" value="METHIONINE ADENOSYLTRANSFERASE 2 SUBUNIT BETA"/>
    <property type="match status" value="1"/>
</dbReference>
<evidence type="ECO:0000259" key="7">
    <source>
        <dbReference type="Pfam" id="PF04321"/>
    </source>
</evidence>
<dbReference type="UniPathway" id="UPA00124"/>
<dbReference type="KEGG" id="asl:Aeqsu_2926"/>
<dbReference type="PANTHER" id="PTHR10491">
    <property type="entry name" value="DTDP-4-DEHYDRORHAMNOSE REDUCTASE"/>
    <property type="match status" value="1"/>
</dbReference>
<evidence type="ECO:0000256" key="1">
    <source>
        <dbReference type="ARBA" id="ARBA00004781"/>
    </source>
</evidence>
<keyword evidence="6 8" id="KW-0560">Oxidoreductase</keyword>
<dbReference type="NCBIfam" id="TIGR01214">
    <property type="entry name" value="rmlD"/>
    <property type="match status" value="1"/>
</dbReference>
<dbReference type="InterPro" id="IPR029903">
    <property type="entry name" value="RmlD-like-bd"/>
</dbReference>
<dbReference type="OrthoDB" id="9803892at2"/>
<dbReference type="GO" id="GO:0019305">
    <property type="term" value="P:dTDP-rhamnose biosynthetic process"/>
    <property type="evidence" value="ECO:0007669"/>
    <property type="project" value="UniProtKB-UniPathway"/>
</dbReference>
<dbReference type="EC" id="1.1.1.133" evidence="3 6"/>
<keyword evidence="9" id="KW-1185">Reference proteome</keyword>
<dbReference type="RefSeq" id="WP_014783616.1">
    <property type="nucleotide sequence ID" value="NC_018013.1"/>
</dbReference>
<dbReference type="Proteomes" id="UP000006049">
    <property type="component" value="Chromosome"/>
</dbReference>
<dbReference type="Pfam" id="PF04321">
    <property type="entry name" value="RmlD_sub_bind"/>
    <property type="match status" value="1"/>
</dbReference>
<dbReference type="SUPFAM" id="SSF51735">
    <property type="entry name" value="NAD(P)-binding Rossmann-fold domains"/>
    <property type="match status" value="1"/>
</dbReference>
<sequence>MSRILVTGAQGQLGSEIIKISKEYPTFDFIFVDMEEMPLEDITKVIAFLDKTVPDIIISAGAYTAVDKAEIEKELADQVNHLAIDTISHWCSNNGSKLIHISTDYIFDGTSKLPYNENDIAAPINWYGETKRRGELSIERNLNDAVIIRTSWVYSEYGNNFVKTMLRLMNERESISVVNDQIGTPTYALDLAKAIMKILTSDNLVPGFFHYSNEGEISWYEFAVEINRLSGLNCIINAVTSDQFPTAAKRPNFSLLEKTKIKKTYNVLVPEWKESLAKCLKILNS</sequence>
<reference evidence="8 9" key="1">
    <citation type="submission" date="2012-06" db="EMBL/GenBank/DDBJ databases">
        <title>The complete genome of Aequorivita sublithincola DSM 14238.</title>
        <authorList>
            <consortium name="US DOE Joint Genome Institute (JGI-PGF)"/>
            <person name="Lucas S."/>
            <person name="Copeland A."/>
            <person name="Lapidus A."/>
            <person name="Goodwin L."/>
            <person name="Pitluck S."/>
            <person name="Peters L."/>
            <person name="Munk A.C.C."/>
            <person name="Kyrpides N."/>
            <person name="Mavromatis K."/>
            <person name="Pagani I."/>
            <person name="Ivanova N."/>
            <person name="Ovchinnikova G."/>
            <person name="Zeytun A."/>
            <person name="Detter J.C."/>
            <person name="Han C."/>
            <person name="Land M."/>
            <person name="Hauser L."/>
            <person name="Markowitz V."/>
            <person name="Cheng J.-F."/>
            <person name="Hugenholtz P."/>
            <person name="Woyke T."/>
            <person name="Wu D."/>
            <person name="Tindall B."/>
            <person name="Faehnrich R."/>
            <person name="Brambilla E."/>
            <person name="Klenk H.-P."/>
            <person name="Eisen J.A."/>
        </authorList>
    </citation>
    <scope>NUCLEOTIDE SEQUENCE [LARGE SCALE GENOMIC DNA]</scope>
    <source>
        <strain evidence="9">DSM 14238 / LMG 21431 / ACAM 643 / 9-3</strain>
    </source>
</reference>